<gene>
    <name evidence="2" type="ORF">O181_034541</name>
</gene>
<name>A0A9Q3D6K2_9BASI</name>
<comment type="caution">
    <text evidence="2">The sequence shown here is derived from an EMBL/GenBank/DDBJ whole genome shotgun (WGS) entry which is preliminary data.</text>
</comment>
<evidence type="ECO:0000313" key="2">
    <source>
        <dbReference type="EMBL" id="MBW0494826.1"/>
    </source>
</evidence>
<sequence>MMVTSLIERRAVIIWPMKDDNGERTFKLGPIITMSCQPWDSNAKNKTHQMSPYKTLPFLFCLASKTRGNPLQAQVAPNGPRNYPMNHPEPKSHLFLPLVHPPNHLRWLQRNPRRNLLIPPSSSLTPPPSPPLQPRFPPLGQSPSHSHNDSCQEFTDLKPTLMIP</sequence>
<proteinExistence type="predicted"/>
<evidence type="ECO:0000256" key="1">
    <source>
        <dbReference type="SAM" id="MobiDB-lite"/>
    </source>
</evidence>
<accession>A0A9Q3D6K2</accession>
<dbReference type="EMBL" id="AVOT02012761">
    <property type="protein sequence ID" value="MBW0494826.1"/>
    <property type="molecule type" value="Genomic_DNA"/>
</dbReference>
<feature type="compositionally biased region" description="Pro residues" evidence="1">
    <location>
        <begin position="125"/>
        <end position="137"/>
    </location>
</feature>
<evidence type="ECO:0000313" key="3">
    <source>
        <dbReference type="Proteomes" id="UP000765509"/>
    </source>
</evidence>
<dbReference type="AlphaFoldDB" id="A0A9Q3D6K2"/>
<dbReference type="Proteomes" id="UP000765509">
    <property type="component" value="Unassembled WGS sequence"/>
</dbReference>
<reference evidence="2" key="1">
    <citation type="submission" date="2021-03" db="EMBL/GenBank/DDBJ databases">
        <title>Draft genome sequence of rust myrtle Austropuccinia psidii MF-1, a brazilian biotype.</title>
        <authorList>
            <person name="Quecine M.C."/>
            <person name="Pachon D.M.R."/>
            <person name="Bonatelli M.L."/>
            <person name="Correr F.H."/>
            <person name="Franceschini L.M."/>
            <person name="Leite T.F."/>
            <person name="Margarido G.R.A."/>
            <person name="Almeida C.A."/>
            <person name="Ferrarezi J.A."/>
            <person name="Labate C.A."/>
        </authorList>
    </citation>
    <scope>NUCLEOTIDE SEQUENCE</scope>
    <source>
        <strain evidence="2">MF-1</strain>
    </source>
</reference>
<organism evidence="2 3">
    <name type="scientific">Austropuccinia psidii MF-1</name>
    <dbReference type="NCBI Taxonomy" id="1389203"/>
    <lineage>
        <taxon>Eukaryota</taxon>
        <taxon>Fungi</taxon>
        <taxon>Dikarya</taxon>
        <taxon>Basidiomycota</taxon>
        <taxon>Pucciniomycotina</taxon>
        <taxon>Pucciniomycetes</taxon>
        <taxon>Pucciniales</taxon>
        <taxon>Sphaerophragmiaceae</taxon>
        <taxon>Austropuccinia</taxon>
    </lineage>
</organism>
<keyword evidence="3" id="KW-1185">Reference proteome</keyword>
<feature type="region of interest" description="Disordered" evidence="1">
    <location>
        <begin position="118"/>
        <end position="164"/>
    </location>
</feature>
<feature type="compositionally biased region" description="Polar residues" evidence="1">
    <location>
        <begin position="141"/>
        <end position="153"/>
    </location>
</feature>
<protein>
    <submittedName>
        <fullName evidence="2">Uncharacterized protein</fullName>
    </submittedName>
</protein>